<evidence type="ECO:0000256" key="1">
    <source>
        <dbReference type="SAM" id="MobiDB-lite"/>
    </source>
</evidence>
<evidence type="ECO:0000313" key="3">
    <source>
        <dbReference type="Proteomes" id="UP000634136"/>
    </source>
</evidence>
<evidence type="ECO:0000313" key="2">
    <source>
        <dbReference type="EMBL" id="KAF7821663.1"/>
    </source>
</evidence>
<dbReference type="AlphaFoldDB" id="A0A834TGJ3"/>
<proteinExistence type="predicted"/>
<gene>
    <name evidence="2" type="ORF">G2W53_027118</name>
</gene>
<feature type="region of interest" description="Disordered" evidence="1">
    <location>
        <begin position="73"/>
        <end position="107"/>
    </location>
</feature>
<organism evidence="2 3">
    <name type="scientific">Senna tora</name>
    <dbReference type="NCBI Taxonomy" id="362788"/>
    <lineage>
        <taxon>Eukaryota</taxon>
        <taxon>Viridiplantae</taxon>
        <taxon>Streptophyta</taxon>
        <taxon>Embryophyta</taxon>
        <taxon>Tracheophyta</taxon>
        <taxon>Spermatophyta</taxon>
        <taxon>Magnoliopsida</taxon>
        <taxon>eudicotyledons</taxon>
        <taxon>Gunneridae</taxon>
        <taxon>Pentapetalae</taxon>
        <taxon>rosids</taxon>
        <taxon>fabids</taxon>
        <taxon>Fabales</taxon>
        <taxon>Fabaceae</taxon>
        <taxon>Caesalpinioideae</taxon>
        <taxon>Cassia clade</taxon>
        <taxon>Senna</taxon>
    </lineage>
</organism>
<feature type="compositionally biased region" description="Low complexity" evidence="1">
    <location>
        <begin position="92"/>
        <end position="107"/>
    </location>
</feature>
<name>A0A834TGJ3_9FABA</name>
<reference evidence="2" key="1">
    <citation type="submission" date="2020-09" db="EMBL/GenBank/DDBJ databases">
        <title>Genome-Enabled Discovery of Anthraquinone Biosynthesis in Senna tora.</title>
        <authorList>
            <person name="Kang S.-H."/>
            <person name="Pandey R.P."/>
            <person name="Lee C.-M."/>
            <person name="Sim J.-S."/>
            <person name="Jeong J.-T."/>
            <person name="Choi B.-S."/>
            <person name="Jung M."/>
            <person name="Ginzburg D."/>
            <person name="Zhao K."/>
            <person name="Won S.Y."/>
            <person name="Oh T.-J."/>
            <person name="Yu Y."/>
            <person name="Kim N.-H."/>
            <person name="Lee O.R."/>
            <person name="Lee T.-H."/>
            <person name="Bashyal P."/>
            <person name="Kim T.-S."/>
            <person name="Lee W.-H."/>
            <person name="Kawkins C."/>
            <person name="Kim C.-K."/>
            <person name="Kim J.S."/>
            <person name="Ahn B.O."/>
            <person name="Rhee S.Y."/>
            <person name="Sohng J.K."/>
        </authorList>
    </citation>
    <scope>NUCLEOTIDE SEQUENCE</scope>
    <source>
        <tissue evidence="2">Leaf</tissue>
    </source>
</reference>
<keyword evidence="3" id="KW-1185">Reference proteome</keyword>
<sequence>MAIGVGRPAVDHVACRPSKITYDTRKLPKKVQGNPTCTLPNLRWTTTWTVVGRQPHMGQVFSYAKSHVHMLRKNDPYDTRKHPKNFQGDPIRSPGGRPRGSPSIENQ</sequence>
<dbReference type="EMBL" id="JAAIUW010000008">
    <property type="protein sequence ID" value="KAF7821663.1"/>
    <property type="molecule type" value="Genomic_DNA"/>
</dbReference>
<protein>
    <submittedName>
        <fullName evidence="2">Uncharacterized protein</fullName>
    </submittedName>
</protein>
<accession>A0A834TGJ3</accession>
<comment type="caution">
    <text evidence="2">The sequence shown here is derived from an EMBL/GenBank/DDBJ whole genome shotgun (WGS) entry which is preliminary data.</text>
</comment>
<dbReference type="Proteomes" id="UP000634136">
    <property type="component" value="Unassembled WGS sequence"/>
</dbReference>